<organism evidence="1 2">
    <name type="scientific">Desulfatibacillum alkenivorans DSM 16219</name>
    <dbReference type="NCBI Taxonomy" id="1121393"/>
    <lineage>
        <taxon>Bacteria</taxon>
        <taxon>Pseudomonadati</taxon>
        <taxon>Thermodesulfobacteriota</taxon>
        <taxon>Desulfobacteria</taxon>
        <taxon>Desulfobacterales</taxon>
        <taxon>Desulfatibacillaceae</taxon>
        <taxon>Desulfatibacillum</taxon>
    </lineage>
</organism>
<protein>
    <recommendedName>
        <fullName evidence="3">HicA toxin of toxin-antitoxin</fullName>
    </recommendedName>
</protein>
<gene>
    <name evidence="1" type="ORF">SAMN02745216_05029</name>
</gene>
<evidence type="ECO:0000313" key="1">
    <source>
        <dbReference type="EMBL" id="SHL33518.1"/>
    </source>
</evidence>
<dbReference type="RefSeq" id="WP_073479001.1">
    <property type="nucleotide sequence ID" value="NZ_FQZU01000061.1"/>
</dbReference>
<dbReference type="AlphaFoldDB" id="A0A1M6ZSQ4"/>
<dbReference type="Proteomes" id="UP000183994">
    <property type="component" value="Unassembled WGS sequence"/>
</dbReference>
<dbReference type="EMBL" id="FQZU01000061">
    <property type="protein sequence ID" value="SHL33518.1"/>
    <property type="molecule type" value="Genomic_DNA"/>
</dbReference>
<evidence type="ECO:0000313" key="2">
    <source>
        <dbReference type="Proteomes" id="UP000183994"/>
    </source>
</evidence>
<dbReference type="STRING" id="1121393.SAMN02745216_05029"/>
<keyword evidence="2" id="KW-1185">Reference proteome</keyword>
<proteinExistence type="predicted"/>
<reference evidence="2" key="1">
    <citation type="submission" date="2016-11" db="EMBL/GenBank/DDBJ databases">
        <authorList>
            <person name="Varghese N."/>
            <person name="Submissions S."/>
        </authorList>
    </citation>
    <scope>NUCLEOTIDE SEQUENCE [LARGE SCALE GENOMIC DNA]</scope>
    <source>
        <strain evidence="2">DSM 16219</strain>
    </source>
</reference>
<name>A0A1M6ZSQ4_9BACT</name>
<accession>A0A1M6ZSQ4</accession>
<evidence type="ECO:0008006" key="3">
    <source>
        <dbReference type="Google" id="ProtNLM"/>
    </source>
</evidence>
<sequence length="93" mass="10669">MDKRSVEKGLQKKGFVKDGGDHHYFVYFSMEGKKTPVKTKTSHGSSKYKTLGAPLIAQMARQCKLTKQEFTDLIECPLSQKKYEEQLLDQEII</sequence>